<accession>A0AAV5TS07</accession>
<keyword evidence="2" id="KW-1185">Reference proteome</keyword>
<dbReference type="Proteomes" id="UP001432027">
    <property type="component" value="Unassembled WGS sequence"/>
</dbReference>
<evidence type="ECO:0000313" key="1">
    <source>
        <dbReference type="EMBL" id="GMS97076.1"/>
    </source>
</evidence>
<evidence type="ECO:0008006" key="3">
    <source>
        <dbReference type="Google" id="ProtNLM"/>
    </source>
</evidence>
<feature type="non-terminal residue" evidence="1">
    <location>
        <position position="1"/>
    </location>
</feature>
<name>A0AAV5TS07_9BILA</name>
<dbReference type="SUPFAM" id="SSF81383">
    <property type="entry name" value="F-box domain"/>
    <property type="match status" value="1"/>
</dbReference>
<reference evidence="1" key="1">
    <citation type="submission" date="2023-10" db="EMBL/GenBank/DDBJ databases">
        <title>Genome assembly of Pristionchus species.</title>
        <authorList>
            <person name="Yoshida K."/>
            <person name="Sommer R.J."/>
        </authorList>
    </citation>
    <scope>NUCLEOTIDE SEQUENCE</scope>
    <source>
        <strain evidence="1">RS0144</strain>
    </source>
</reference>
<gene>
    <name evidence="1" type="ORF">PENTCL1PPCAC_19251</name>
</gene>
<dbReference type="AlphaFoldDB" id="A0AAV5TS07"/>
<evidence type="ECO:0000313" key="2">
    <source>
        <dbReference type="Proteomes" id="UP001432027"/>
    </source>
</evidence>
<dbReference type="InterPro" id="IPR036047">
    <property type="entry name" value="F-box-like_dom_sf"/>
</dbReference>
<sequence length="301" mass="35530">SLSRPIPPNGRKRKFSEEIRDYFPILALPTELISHTFSFLSMEDRMRARVNKKLNIIELESKYYVNRVLIQDRPPVVDWYYSWQQMIFSDEESYPAESLRRIAQNASIGYLQVHLRHSTELNREVYNLIKELDIVNLDLRMEEEDLANEVMVDSYLLDLMKSCKTLFLCECENITAEAIHQVYKGMIDGSSKLRKFSSILFSRETCVSFLKLIGIIYRDERFFTNRDIEAFEYKEEDDLDDSLTNSHKQTIRLIFDGFIEITVFKEASYNNCFHLKLHESRASLEKAKNDEELVRIEVNST</sequence>
<dbReference type="EMBL" id="BTSX01000004">
    <property type="protein sequence ID" value="GMS97076.1"/>
    <property type="molecule type" value="Genomic_DNA"/>
</dbReference>
<proteinExistence type="predicted"/>
<protein>
    <recommendedName>
        <fullName evidence="3">F-box domain-containing protein</fullName>
    </recommendedName>
</protein>
<comment type="caution">
    <text evidence="1">The sequence shown here is derived from an EMBL/GenBank/DDBJ whole genome shotgun (WGS) entry which is preliminary data.</text>
</comment>
<organism evidence="1 2">
    <name type="scientific">Pristionchus entomophagus</name>
    <dbReference type="NCBI Taxonomy" id="358040"/>
    <lineage>
        <taxon>Eukaryota</taxon>
        <taxon>Metazoa</taxon>
        <taxon>Ecdysozoa</taxon>
        <taxon>Nematoda</taxon>
        <taxon>Chromadorea</taxon>
        <taxon>Rhabditida</taxon>
        <taxon>Rhabditina</taxon>
        <taxon>Diplogasteromorpha</taxon>
        <taxon>Diplogasteroidea</taxon>
        <taxon>Neodiplogasteridae</taxon>
        <taxon>Pristionchus</taxon>
    </lineage>
</organism>